<feature type="domain" description="Rhodanese" evidence="1">
    <location>
        <begin position="14"/>
        <end position="103"/>
    </location>
</feature>
<dbReference type="Gene3D" id="3.40.250.10">
    <property type="entry name" value="Rhodanese-like domain"/>
    <property type="match status" value="1"/>
</dbReference>
<name>A0ABD3NFM5_9STRA</name>
<dbReference type="PROSITE" id="PS50206">
    <property type="entry name" value="RHODANESE_3"/>
    <property type="match status" value="1"/>
</dbReference>
<dbReference type="AlphaFoldDB" id="A0ABD3NFM5"/>
<evidence type="ECO:0000313" key="3">
    <source>
        <dbReference type="Proteomes" id="UP001530400"/>
    </source>
</evidence>
<evidence type="ECO:0000313" key="2">
    <source>
        <dbReference type="EMBL" id="KAL3774752.1"/>
    </source>
</evidence>
<evidence type="ECO:0000259" key="1">
    <source>
        <dbReference type="PROSITE" id="PS50206"/>
    </source>
</evidence>
<gene>
    <name evidence="2" type="ORF">ACHAWO_012077</name>
</gene>
<accession>A0ABD3NFM5</accession>
<proteinExistence type="predicted"/>
<dbReference type="SUPFAM" id="SSF52821">
    <property type="entry name" value="Rhodanese/Cell cycle control phosphatase"/>
    <property type="match status" value="1"/>
</dbReference>
<dbReference type="PANTHER" id="PTHR43031">
    <property type="entry name" value="FAD-DEPENDENT OXIDOREDUCTASE"/>
    <property type="match status" value="1"/>
</dbReference>
<dbReference type="PANTHER" id="PTHR43031:SF1">
    <property type="entry name" value="PYRIDINE NUCLEOTIDE-DISULPHIDE OXIDOREDUCTASE"/>
    <property type="match status" value="1"/>
</dbReference>
<dbReference type="EMBL" id="JALLPJ020001180">
    <property type="protein sequence ID" value="KAL3774752.1"/>
    <property type="molecule type" value="Genomic_DNA"/>
</dbReference>
<dbReference type="InterPro" id="IPR001763">
    <property type="entry name" value="Rhodanese-like_dom"/>
</dbReference>
<reference evidence="2 3" key="1">
    <citation type="submission" date="2024-10" db="EMBL/GenBank/DDBJ databases">
        <title>Updated reference genomes for cyclostephanoid diatoms.</title>
        <authorList>
            <person name="Roberts W.R."/>
            <person name="Alverson A.J."/>
        </authorList>
    </citation>
    <scope>NUCLEOTIDE SEQUENCE [LARGE SCALE GENOMIC DNA]</scope>
    <source>
        <strain evidence="2 3">AJA010-31</strain>
    </source>
</reference>
<dbReference type="InterPro" id="IPR036873">
    <property type="entry name" value="Rhodanese-like_dom_sf"/>
</dbReference>
<protein>
    <recommendedName>
        <fullName evidence="1">Rhodanese domain-containing protein</fullName>
    </recommendedName>
</protein>
<comment type="caution">
    <text evidence="2">The sequence shown here is derived from an EMBL/GenBank/DDBJ whole genome shotgun (WGS) entry which is preliminary data.</text>
</comment>
<sequence>MAAPTPDEIRTAAGQPGAVILDVRTKDEIAAAPFTKKPYKHATCSLDDSSELLEKADELMPDKNAPVVIFCRSGRRAGKAKELLEERGYKTVLNAGGLSDIDAVF</sequence>
<dbReference type="CDD" id="cd00158">
    <property type="entry name" value="RHOD"/>
    <property type="match status" value="1"/>
</dbReference>
<dbReference type="Pfam" id="PF00581">
    <property type="entry name" value="Rhodanese"/>
    <property type="match status" value="1"/>
</dbReference>
<dbReference type="InterPro" id="IPR050229">
    <property type="entry name" value="GlpE_sulfurtransferase"/>
</dbReference>
<dbReference type="Proteomes" id="UP001530400">
    <property type="component" value="Unassembled WGS sequence"/>
</dbReference>
<keyword evidence="3" id="KW-1185">Reference proteome</keyword>
<organism evidence="2 3">
    <name type="scientific">Cyclotella atomus</name>
    <dbReference type="NCBI Taxonomy" id="382360"/>
    <lineage>
        <taxon>Eukaryota</taxon>
        <taxon>Sar</taxon>
        <taxon>Stramenopiles</taxon>
        <taxon>Ochrophyta</taxon>
        <taxon>Bacillariophyta</taxon>
        <taxon>Coscinodiscophyceae</taxon>
        <taxon>Thalassiosirophycidae</taxon>
        <taxon>Stephanodiscales</taxon>
        <taxon>Stephanodiscaceae</taxon>
        <taxon>Cyclotella</taxon>
    </lineage>
</organism>